<evidence type="ECO:0000256" key="2">
    <source>
        <dbReference type="NCBIfam" id="TIGR00187"/>
    </source>
</evidence>
<feature type="repeat" description="Lumazine-binding" evidence="3">
    <location>
        <begin position="93"/>
        <end position="188"/>
    </location>
</feature>
<evidence type="ECO:0000256" key="1">
    <source>
        <dbReference type="ARBA" id="ARBA00022737"/>
    </source>
</evidence>
<dbReference type="Pfam" id="PF00677">
    <property type="entry name" value="Lum_binding"/>
    <property type="match status" value="2"/>
</dbReference>
<dbReference type="AlphaFoldDB" id="S5DL85"/>
<dbReference type="Gene3D" id="2.40.30.20">
    <property type="match status" value="2"/>
</dbReference>
<dbReference type="InterPro" id="IPR001783">
    <property type="entry name" value="Lumazine-bd"/>
</dbReference>
<dbReference type="CDD" id="cd00402">
    <property type="entry name" value="Riboflavin_synthase_like"/>
    <property type="match status" value="1"/>
</dbReference>
<reference evidence="5" key="1">
    <citation type="journal article" date="2013" name="Sci. Rep.">
        <title>Metagenomics uncovers a new group of low GC and ultra-small marine Actinobacteria.</title>
        <authorList>
            <person name="Ghai R."/>
            <person name="Mizuno C.M."/>
            <person name="Picazo A."/>
            <person name="Camacho A."/>
            <person name="Rodriguez-Valera F."/>
        </authorList>
    </citation>
    <scope>NUCLEOTIDE SEQUENCE</scope>
</reference>
<protein>
    <recommendedName>
        <fullName evidence="2">Riboflavin synthase</fullName>
        <ecNumber evidence="2">2.5.1.9</ecNumber>
    </recommendedName>
</protein>
<dbReference type="InterPro" id="IPR023366">
    <property type="entry name" value="ATP_synth_asu-like_sf"/>
</dbReference>
<dbReference type="EC" id="2.5.1.9" evidence="2"/>
<name>S5DL85_9ACTN</name>
<accession>S5DL85</accession>
<dbReference type="GO" id="GO:0004746">
    <property type="term" value="F:riboflavin synthase activity"/>
    <property type="evidence" value="ECO:0007669"/>
    <property type="project" value="UniProtKB-UniRule"/>
</dbReference>
<dbReference type="InterPro" id="IPR026017">
    <property type="entry name" value="Lumazine-bd_dom"/>
</dbReference>
<dbReference type="NCBIfam" id="TIGR00187">
    <property type="entry name" value="ribE"/>
    <property type="match status" value="1"/>
</dbReference>
<evidence type="ECO:0000259" key="4">
    <source>
        <dbReference type="PROSITE" id="PS51177"/>
    </source>
</evidence>
<dbReference type="InterPro" id="IPR017938">
    <property type="entry name" value="Riboflavin_synthase-like_b-brl"/>
</dbReference>
<dbReference type="EMBL" id="KC811136">
    <property type="protein sequence ID" value="AGQ19604.1"/>
    <property type="molecule type" value="Genomic_DNA"/>
</dbReference>
<evidence type="ECO:0000313" key="5">
    <source>
        <dbReference type="EMBL" id="AGQ19604.1"/>
    </source>
</evidence>
<feature type="domain" description="Lumazine-binding" evidence="4">
    <location>
        <begin position="1"/>
        <end position="92"/>
    </location>
</feature>
<evidence type="ECO:0000256" key="3">
    <source>
        <dbReference type="PROSITE-ProRule" id="PRU00524"/>
    </source>
</evidence>
<dbReference type="GO" id="GO:0009231">
    <property type="term" value="P:riboflavin biosynthetic process"/>
    <property type="evidence" value="ECO:0007669"/>
    <property type="project" value="TreeGrafter"/>
</dbReference>
<dbReference type="NCBIfam" id="NF006767">
    <property type="entry name" value="PRK09289.1"/>
    <property type="match status" value="1"/>
</dbReference>
<sequence length="191" mass="21341">MFTGIVESTGTVVSLENDILKIKTDNTQFFDLDSGTSIAIDGCCLTLKNYEKDILIFQVSDETLNRTALGDNHSGHVNMELPLTLNSLLSGHLVQGHVDEVIHIKSIKKLDSELWNFSFSKANKKYIVDKGSITINGISLTVVEPKDDSFSVAIIEETFNRTNLQHLSVDDAVNVEYDIVIKYLEKLNYDN</sequence>
<organism evidence="5">
    <name type="scientific">Candidatus Actinomarina minuta</name>
    <dbReference type="NCBI Taxonomy" id="1389454"/>
    <lineage>
        <taxon>Bacteria</taxon>
        <taxon>Bacillati</taxon>
        <taxon>Actinomycetota</taxon>
        <taxon>Actinomycetes</taxon>
        <taxon>Candidatus Actinomarinidae</taxon>
        <taxon>Candidatus Actinomarinales</taxon>
        <taxon>Candidatus Actinomarineae</taxon>
        <taxon>Candidatus Actinomarinaceae</taxon>
        <taxon>Candidatus Actinomarina</taxon>
    </lineage>
</organism>
<dbReference type="PROSITE" id="PS51177">
    <property type="entry name" value="LUMAZINE_BIND"/>
    <property type="match status" value="2"/>
</dbReference>
<dbReference type="SUPFAM" id="SSF63380">
    <property type="entry name" value="Riboflavin synthase domain-like"/>
    <property type="match status" value="2"/>
</dbReference>
<feature type="repeat" description="Lumazine-binding" evidence="3">
    <location>
        <begin position="1"/>
        <end position="92"/>
    </location>
</feature>
<proteinExistence type="predicted"/>
<feature type="domain" description="Lumazine-binding" evidence="4">
    <location>
        <begin position="93"/>
        <end position="188"/>
    </location>
</feature>
<keyword evidence="1" id="KW-0677">Repeat</keyword>
<dbReference type="PANTHER" id="PTHR21098">
    <property type="entry name" value="RIBOFLAVIN SYNTHASE ALPHA CHAIN"/>
    <property type="match status" value="1"/>
</dbReference>
<dbReference type="PIRSF" id="PIRSF000498">
    <property type="entry name" value="Riboflavin_syn_A"/>
    <property type="match status" value="1"/>
</dbReference>
<dbReference type="PANTHER" id="PTHR21098:SF0">
    <property type="entry name" value="RIBOFLAVIN SYNTHASE"/>
    <property type="match status" value="1"/>
</dbReference>